<feature type="transmembrane region" description="Helical" evidence="1">
    <location>
        <begin position="92"/>
        <end position="112"/>
    </location>
</feature>
<dbReference type="NCBIfam" id="NF041646">
    <property type="entry name" value="VC0807_fam"/>
    <property type="match status" value="1"/>
</dbReference>
<evidence type="ECO:0000256" key="1">
    <source>
        <dbReference type="SAM" id="Phobius"/>
    </source>
</evidence>
<feature type="transmembrane region" description="Helical" evidence="1">
    <location>
        <begin position="61"/>
        <end position="80"/>
    </location>
</feature>
<feature type="transmembrane region" description="Helical" evidence="1">
    <location>
        <begin position="173"/>
        <end position="193"/>
    </location>
</feature>
<gene>
    <name evidence="2" type="ORF">CLV43_11556</name>
</gene>
<name>A0A2T0SMY5_9PSEU</name>
<feature type="transmembrane region" description="Helical" evidence="1">
    <location>
        <begin position="33"/>
        <end position="54"/>
    </location>
</feature>
<keyword evidence="1" id="KW-1133">Transmembrane helix</keyword>
<keyword evidence="1" id="KW-0812">Transmembrane</keyword>
<reference evidence="2 3" key="1">
    <citation type="submission" date="2018-03" db="EMBL/GenBank/DDBJ databases">
        <title>Genomic Encyclopedia of Archaeal and Bacterial Type Strains, Phase II (KMG-II): from individual species to whole genera.</title>
        <authorList>
            <person name="Goeker M."/>
        </authorList>
    </citation>
    <scope>NUCLEOTIDE SEQUENCE [LARGE SCALE GENOMIC DNA]</scope>
    <source>
        <strain evidence="2 3">DSM 44720</strain>
    </source>
</reference>
<dbReference type="EMBL" id="PVTF01000015">
    <property type="protein sequence ID" value="PRY34780.1"/>
    <property type="molecule type" value="Genomic_DNA"/>
</dbReference>
<dbReference type="Proteomes" id="UP000239494">
    <property type="component" value="Unassembled WGS sequence"/>
</dbReference>
<dbReference type="RefSeq" id="WP_106194177.1">
    <property type="nucleotide sequence ID" value="NZ_PVTF01000015.1"/>
</dbReference>
<evidence type="ECO:0000313" key="2">
    <source>
        <dbReference type="EMBL" id="PRY34780.1"/>
    </source>
</evidence>
<comment type="caution">
    <text evidence="2">The sequence shown here is derived from an EMBL/GenBank/DDBJ whole genome shotgun (WGS) entry which is preliminary data.</text>
</comment>
<accession>A0A2T0SMY5</accession>
<keyword evidence="1" id="KW-0472">Membrane</keyword>
<evidence type="ECO:0000313" key="3">
    <source>
        <dbReference type="Proteomes" id="UP000239494"/>
    </source>
</evidence>
<sequence>MTRDRRSGAFAALALDVVIPLAVFYLARAAGVNQWLALLLAAVAPAAGIGWTWARQRRLDPTAVFVITSMALSLLVALVTGDARALLARESWLTGAVGLWILGSLATGRPFLLDVAEKVSPPAAARRFERLWADDPVFRRWIVLASAAWSAAFLLDAVIRVVLAYTIDVDSVPVAGTVTLVVLVVVAQGVVMVHGRRSGALALVRGQH</sequence>
<feature type="transmembrane region" description="Helical" evidence="1">
    <location>
        <begin position="7"/>
        <end position="27"/>
    </location>
</feature>
<protein>
    <submittedName>
        <fullName evidence="2">Intracellular septation protein A</fullName>
    </submittedName>
</protein>
<keyword evidence="3" id="KW-1185">Reference proteome</keyword>
<dbReference type="OrthoDB" id="3781030at2"/>
<dbReference type="AlphaFoldDB" id="A0A2T0SMY5"/>
<organism evidence="2 3">
    <name type="scientific">Umezawaea tangerina</name>
    <dbReference type="NCBI Taxonomy" id="84725"/>
    <lineage>
        <taxon>Bacteria</taxon>
        <taxon>Bacillati</taxon>
        <taxon>Actinomycetota</taxon>
        <taxon>Actinomycetes</taxon>
        <taxon>Pseudonocardiales</taxon>
        <taxon>Pseudonocardiaceae</taxon>
        <taxon>Umezawaea</taxon>
    </lineage>
</organism>
<feature type="transmembrane region" description="Helical" evidence="1">
    <location>
        <begin position="141"/>
        <end position="167"/>
    </location>
</feature>
<proteinExistence type="predicted"/>